<feature type="region of interest" description="Disordered" evidence="5">
    <location>
        <begin position="232"/>
        <end position="315"/>
    </location>
</feature>
<dbReference type="GO" id="GO:0031297">
    <property type="term" value="P:replication fork processing"/>
    <property type="evidence" value="ECO:0007669"/>
    <property type="project" value="TreeGrafter"/>
</dbReference>
<feature type="compositionally biased region" description="Polar residues" evidence="5">
    <location>
        <begin position="78"/>
        <end position="88"/>
    </location>
</feature>
<evidence type="ECO:0000313" key="8">
    <source>
        <dbReference type="Proteomes" id="UP001358417"/>
    </source>
</evidence>
<dbReference type="PANTHER" id="PTHR22980">
    <property type="entry name" value="CORTISTATIN"/>
    <property type="match status" value="1"/>
</dbReference>
<protein>
    <recommendedName>
        <fullName evidence="6">CENP-T/Histone H4 histone fold domain-containing protein</fullName>
    </recommendedName>
</protein>
<dbReference type="Pfam" id="PF15511">
    <property type="entry name" value="CENP-T_C"/>
    <property type="match status" value="1"/>
</dbReference>
<feature type="compositionally biased region" description="Basic and acidic residues" evidence="5">
    <location>
        <begin position="292"/>
        <end position="315"/>
    </location>
</feature>
<evidence type="ECO:0000256" key="5">
    <source>
        <dbReference type="SAM" id="MobiDB-lite"/>
    </source>
</evidence>
<feature type="region of interest" description="Disordered" evidence="5">
    <location>
        <begin position="139"/>
        <end position="220"/>
    </location>
</feature>
<evidence type="ECO:0000313" key="7">
    <source>
        <dbReference type="EMBL" id="KAK5048987.1"/>
    </source>
</evidence>
<feature type="region of interest" description="Disordered" evidence="5">
    <location>
        <begin position="78"/>
        <end position="106"/>
    </location>
</feature>
<feature type="compositionally biased region" description="Basic and acidic residues" evidence="5">
    <location>
        <begin position="139"/>
        <end position="159"/>
    </location>
</feature>
<dbReference type="AlphaFoldDB" id="A0AAV9N7Y6"/>
<dbReference type="PANTHER" id="PTHR22980:SF5">
    <property type="entry name" value="CENP-T_HISTONE H4 HISTONE FOLD DOMAIN-CONTAINING PROTEIN"/>
    <property type="match status" value="1"/>
</dbReference>
<feature type="region of interest" description="Disordered" evidence="5">
    <location>
        <begin position="1"/>
        <end position="32"/>
    </location>
</feature>
<evidence type="ECO:0000256" key="1">
    <source>
        <dbReference type="ARBA" id="ARBA00004123"/>
    </source>
</evidence>
<comment type="subcellular location">
    <subcellularLocation>
        <location evidence="2">Chromosome</location>
    </subcellularLocation>
    <subcellularLocation>
        <location evidence="1">Nucleus</location>
    </subcellularLocation>
</comment>
<feature type="compositionally biased region" description="Acidic residues" evidence="5">
    <location>
        <begin position="168"/>
        <end position="179"/>
    </location>
</feature>
<dbReference type="GO" id="GO:0071821">
    <property type="term" value="C:FANCM-MHF complex"/>
    <property type="evidence" value="ECO:0007669"/>
    <property type="project" value="TreeGrafter"/>
</dbReference>
<feature type="compositionally biased region" description="Polar residues" evidence="5">
    <location>
        <begin position="15"/>
        <end position="27"/>
    </location>
</feature>
<sequence length="553" mass="60867">MSARKRPHADLTDPSFPTVTTKPDQNLTSTTTNTTTVATRYAPSTPHAIRALQIRSGLKTRSALRSTRRRAFGDALNTNGQVKTTGTNTDHRGIGNEAARLSGGSSVVRPDSARGILRRLAKLTAATSKRVVATPLVGRGRDYDDDKENARPGSDDGVKLKRPRMGLDIEDSLGDDEDSLLPVPDVGDDEEDSELPVAPTPSILPDDGDGGFNGHGDPTITFRSIDFARQARRDGENNGGRRISRLSFPVSEPLGDPDGGDDDPTILSEYGRRAISEEPTGRLSRYSFGSIRMDDFGSEPEIRRESDQERGKAKPMELMDDYFGIEMDDQDDQPLFYAEGTERLQNLQRSPSILPPDESTINIPRLDESFQLELPDTGAVALHANPDVPLRVSLDNSGIEVQKALVEENEPDALQSEHTGHLTTDSAPLRTSAPRRKKLKATRHGTMIPSLPSSLIKRVAIEAQARLGNRRPQLGRDHMKALEQATEWFFEQVGDDLEAYSDHARRKKRVDTSDVLMLMRRQRVLRGQGELAKAAKAVLPKEVLAELDIPDEL</sequence>
<dbReference type="InterPro" id="IPR009072">
    <property type="entry name" value="Histone-fold"/>
</dbReference>
<evidence type="ECO:0000256" key="2">
    <source>
        <dbReference type="ARBA" id="ARBA00004286"/>
    </source>
</evidence>
<dbReference type="GO" id="GO:0000712">
    <property type="term" value="P:resolution of meiotic recombination intermediates"/>
    <property type="evidence" value="ECO:0007669"/>
    <property type="project" value="TreeGrafter"/>
</dbReference>
<evidence type="ECO:0000259" key="6">
    <source>
        <dbReference type="Pfam" id="PF15511"/>
    </source>
</evidence>
<dbReference type="GO" id="GO:0003682">
    <property type="term" value="F:chromatin binding"/>
    <property type="evidence" value="ECO:0007669"/>
    <property type="project" value="TreeGrafter"/>
</dbReference>
<dbReference type="SUPFAM" id="SSF47113">
    <property type="entry name" value="Histone-fold"/>
    <property type="match status" value="1"/>
</dbReference>
<dbReference type="GeneID" id="89973586"/>
<dbReference type="GO" id="GO:0005694">
    <property type="term" value="C:chromosome"/>
    <property type="evidence" value="ECO:0007669"/>
    <property type="project" value="UniProtKB-SubCell"/>
</dbReference>
<feature type="region of interest" description="Disordered" evidence="5">
    <location>
        <begin position="411"/>
        <end position="442"/>
    </location>
</feature>
<dbReference type="Proteomes" id="UP001358417">
    <property type="component" value="Unassembled WGS sequence"/>
</dbReference>
<dbReference type="RefSeq" id="XP_064704192.1">
    <property type="nucleotide sequence ID" value="XM_064848978.1"/>
</dbReference>
<keyword evidence="3" id="KW-0158">Chromosome</keyword>
<feature type="domain" description="CENP-T/Histone H4 histone fold" evidence="6">
    <location>
        <begin position="444"/>
        <end position="548"/>
    </location>
</feature>
<dbReference type="GO" id="GO:0046982">
    <property type="term" value="F:protein heterodimerization activity"/>
    <property type="evidence" value="ECO:0007669"/>
    <property type="project" value="InterPro"/>
</dbReference>
<accession>A0AAV9N7Y6</accession>
<keyword evidence="8" id="KW-1185">Reference proteome</keyword>
<keyword evidence="4" id="KW-0539">Nucleus</keyword>
<dbReference type="Gene3D" id="1.10.20.10">
    <property type="entry name" value="Histone, subunit A"/>
    <property type="match status" value="1"/>
</dbReference>
<name>A0AAV9N7Y6_9EURO</name>
<dbReference type="InterPro" id="IPR035425">
    <property type="entry name" value="CENP-T/H4_C"/>
</dbReference>
<evidence type="ECO:0000256" key="3">
    <source>
        <dbReference type="ARBA" id="ARBA00022454"/>
    </source>
</evidence>
<dbReference type="EMBL" id="JAVRRD010000020">
    <property type="protein sequence ID" value="KAK5048987.1"/>
    <property type="molecule type" value="Genomic_DNA"/>
</dbReference>
<gene>
    <name evidence="7" type="ORF">LTR84_005409</name>
</gene>
<organism evidence="7 8">
    <name type="scientific">Exophiala bonariae</name>
    <dbReference type="NCBI Taxonomy" id="1690606"/>
    <lineage>
        <taxon>Eukaryota</taxon>
        <taxon>Fungi</taxon>
        <taxon>Dikarya</taxon>
        <taxon>Ascomycota</taxon>
        <taxon>Pezizomycotina</taxon>
        <taxon>Eurotiomycetes</taxon>
        <taxon>Chaetothyriomycetidae</taxon>
        <taxon>Chaetothyriales</taxon>
        <taxon>Herpotrichiellaceae</taxon>
        <taxon>Exophiala</taxon>
    </lineage>
</organism>
<feature type="compositionally biased region" description="Basic and acidic residues" evidence="5">
    <location>
        <begin position="270"/>
        <end position="280"/>
    </location>
</feature>
<comment type="caution">
    <text evidence="7">The sequence shown here is derived from an EMBL/GenBank/DDBJ whole genome shotgun (WGS) entry which is preliminary data.</text>
</comment>
<proteinExistence type="predicted"/>
<evidence type="ECO:0000256" key="4">
    <source>
        <dbReference type="ARBA" id="ARBA00023242"/>
    </source>
</evidence>
<dbReference type="CDD" id="cd22920">
    <property type="entry name" value="HFD_CENP-T"/>
    <property type="match status" value="1"/>
</dbReference>
<reference evidence="7 8" key="1">
    <citation type="submission" date="2023-08" db="EMBL/GenBank/DDBJ databases">
        <title>Black Yeasts Isolated from many extreme environments.</title>
        <authorList>
            <person name="Coleine C."/>
            <person name="Stajich J.E."/>
            <person name="Selbmann L."/>
        </authorList>
    </citation>
    <scope>NUCLEOTIDE SEQUENCE [LARGE SCALE GENOMIC DNA]</scope>
    <source>
        <strain evidence="7 8">CCFEE 5792</strain>
    </source>
</reference>
<feature type="compositionally biased region" description="Basic residues" evidence="5">
    <location>
        <begin position="433"/>
        <end position="442"/>
    </location>
</feature>